<protein>
    <submittedName>
        <fullName evidence="2">Uncharacterized protein</fullName>
    </submittedName>
</protein>
<organism evidence="2 3">
    <name type="scientific">Nonomuraea soli</name>
    <dbReference type="NCBI Taxonomy" id="1032476"/>
    <lineage>
        <taxon>Bacteria</taxon>
        <taxon>Bacillati</taxon>
        <taxon>Actinomycetota</taxon>
        <taxon>Actinomycetes</taxon>
        <taxon>Streptosporangiales</taxon>
        <taxon>Streptosporangiaceae</taxon>
        <taxon>Nonomuraea</taxon>
    </lineage>
</organism>
<evidence type="ECO:0000313" key="3">
    <source>
        <dbReference type="Proteomes" id="UP000530928"/>
    </source>
</evidence>
<name>A0A7W0HQB4_9ACTN</name>
<accession>A0A7W0HQB4</accession>
<evidence type="ECO:0000313" key="2">
    <source>
        <dbReference type="EMBL" id="MBA2891729.1"/>
    </source>
</evidence>
<feature type="chain" id="PRO_5031160546" evidence="1">
    <location>
        <begin position="24"/>
        <end position="166"/>
    </location>
</feature>
<gene>
    <name evidence="2" type="ORF">HNR30_003070</name>
</gene>
<sequence length="166" mass="17789">MRILIALGAAALLTTAVSAPAQAAAPKYVCGKKFQTLKGHDWTRGQAPAYPGTMCAAVLGIFGGKLEYKPARLVKDKETGDYAYQNLPEGHVEHYAAKISKDVVFLSTTTCTGHSGTLYLGDHGMGTKKCSRDVLLKRYRSGKGTPQALVTTRKGLVVRVVELYSA</sequence>
<feature type="signal peptide" evidence="1">
    <location>
        <begin position="1"/>
        <end position="23"/>
    </location>
</feature>
<comment type="caution">
    <text evidence="2">The sequence shown here is derived from an EMBL/GenBank/DDBJ whole genome shotgun (WGS) entry which is preliminary data.</text>
</comment>
<dbReference type="RefSeq" id="WP_181610495.1">
    <property type="nucleotide sequence ID" value="NZ_BAABAM010000002.1"/>
</dbReference>
<keyword evidence="3" id="KW-1185">Reference proteome</keyword>
<keyword evidence="1" id="KW-0732">Signal</keyword>
<proteinExistence type="predicted"/>
<dbReference type="EMBL" id="JACDUR010000003">
    <property type="protein sequence ID" value="MBA2891729.1"/>
    <property type="molecule type" value="Genomic_DNA"/>
</dbReference>
<dbReference type="AlphaFoldDB" id="A0A7W0HQB4"/>
<reference evidence="2 3" key="1">
    <citation type="submission" date="2020-07" db="EMBL/GenBank/DDBJ databases">
        <title>Genomic Encyclopedia of Type Strains, Phase IV (KMG-IV): sequencing the most valuable type-strain genomes for metagenomic binning, comparative biology and taxonomic classification.</title>
        <authorList>
            <person name="Goeker M."/>
        </authorList>
    </citation>
    <scope>NUCLEOTIDE SEQUENCE [LARGE SCALE GENOMIC DNA]</scope>
    <source>
        <strain evidence="2 3">DSM 45533</strain>
    </source>
</reference>
<evidence type="ECO:0000256" key="1">
    <source>
        <dbReference type="SAM" id="SignalP"/>
    </source>
</evidence>
<dbReference type="Proteomes" id="UP000530928">
    <property type="component" value="Unassembled WGS sequence"/>
</dbReference>